<reference evidence="1" key="1">
    <citation type="journal article" date="2015" name="Nature">
        <title>Complex archaea that bridge the gap between prokaryotes and eukaryotes.</title>
        <authorList>
            <person name="Spang A."/>
            <person name="Saw J.H."/>
            <person name="Jorgensen S.L."/>
            <person name="Zaremba-Niedzwiedzka K."/>
            <person name="Martijn J."/>
            <person name="Lind A.E."/>
            <person name="van Eijk R."/>
            <person name="Schleper C."/>
            <person name="Guy L."/>
            <person name="Ettema T.J."/>
        </authorList>
    </citation>
    <scope>NUCLEOTIDE SEQUENCE</scope>
</reference>
<name>A0A0F9U6N5_9ZZZZ</name>
<dbReference type="EMBL" id="LAZR01000825">
    <property type="protein sequence ID" value="KKN56961.1"/>
    <property type="molecule type" value="Genomic_DNA"/>
</dbReference>
<organism evidence="1">
    <name type="scientific">marine sediment metagenome</name>
    <dbReference type="NCBI Taxonomy" id="412755"/>
    <lineage>
        <taxon>unclassified sequences</taxon>
        <taxon>metagenomes</taxon>
        <taxon>ecological metagenomes</taxon>
    </lineage>
</organism>
<accession>A0A0F9U6N5</accession>
<protein>
    <submittedName>
        <fullName evidence="1">Uncharacterized protein</fullName>
    </submittedName>
</protein>
<dbReference type="AlphaFoldDB" id="A0A0F9U6N5"/>
<proteinExistence type="predicted"/>
<evidence type="ECO:0000313" key="1">
    <source>
        <dbReference type="EMBL" id="KKN56961.1"/>
    </source>
</evidence>
<sequence>MTRLFGKEIYDLSPDEKNFIRNTEQHQAIKKELYSIAYLPPKEVALEIIAFKARHPLWFV</sequence>
<gene>
    <name evidence="1" type="ORF">LCGC14_0566830</name>
</gene>
<comment type="caution">
    <text evidence="1">The sequence shown here is derived from an EMBL/GenBank/DDBJ whole genome shotgun (WGS) entry which is preliminary data.</text>
</comment>